<dbReference type="OrthoDB" id="7363756at2"/>
<evidence type="ECO:0000259" key="1">
    <source>
        <dbReference type="Pfam" id="PF18480"/>
    </source>
</evidence>
<name>A0A178MU72_9PROT</name>
<comment type="caution">
    <text evidence="2">The sequence shown here is derived from an EMBL/GenBank/DDBJ whole genome shotgun (WGS) entry which is preliminary data.</text>
</comment>
<gene>
    <name evidence="2" type="ORF">A6A04_14275</name>
</gene>
<organism evidence="2 3">
    <name type="scientific">Paramagnetospirillum marisnigri</name>
    <dbReference type="NCBI Taxonomy" id="1285242"/>
    <lineage>
        <taxon>Bacteria</taxon>
        <taxon>Pseudomonadati</taxon>
        <taxon>Pseudomonadota</taxon>
        <taxon>Alphaproteobacteria</taxon>
        <taxon>Rhodospirillales</taxon>
        <taxon>Magnetospirillaceae</taxon>
        <taxon>Paramagnetospirillum</taxon>
    </lineage>
</organism>
<feature type="domain" description="DUF5615" evidence="1">
    <location>
        <begin position="1"/>
        <end position="95"/>
    </location>
</feature>
<protein>
    <recommendedName>
        <fullName evidence="1">DUF5615 domain-containing protein</fullName>
    </recommendedName>
</protein>
<accession>A0A178MU72</accession>
<dbReference type="InterPro" id="IPR041049">
    <property type="entry name" value="DUF5615"/>
</dbReference>
<dbReference type="STRING" id="1285242.A6A04_14275"/>
<dbReference type="Pfam" id="PF18480">
    <property type="entry name" value="DUF5615"/>
    <property type="match status" value="1"/>
</dbReference>
<reference evidence="2 3" key="1">
    <citation type="submission" date="2016-04" db="EMBL/GenBank/DDBJ databases">
        <title>Draft genome sequence of freshwater magnetotactic bacteria Magnetospirillum marisnigri SP-1 and Magnetospirillum moscoviense BB-1.</title>
        <authorList>
            <person name="Koziaeva V."/>
            <person name="Dziuba M.V."/>
            <person name="Ivanov T.M."/>
            <person name="Kuznetsov B."/>
            <person name="Grouzdev D.S."/>
        </authorList>
    </citation>
    <scope>NUCLEOTIDE SEQUENCE [LARGE SCALE GENOMIC DNA]</scope>
    <source>
        <strain evidence="2 3">SP-1</strain>
    </source>
</reference>
<dbReference type="EMBL" id="LWQT01000040">
    <property type="protein sequence ID" value="OAN53125.1"/>
    <property type="molecule type" value="Genomic_DNA"/>
</dbReference>
<dbReference type="RefSeq" id="WP_068490249.1">
    <property type="nucleotide sequence ID" value="NZ_LWQT01000040.1"/>
</dbReference>
<dbReference type="Proteomes" id="UP000078428">
    <property type="component" value="Unassembled WGS sequence"/>
</dbReference>
<sequence length="125" mass="14329">MRILIDECLSQKLVAAAKMRDRDATHVVFMGKKGWQDYNLMDLILEGNYVFVTRNGKDFRKLYSQQPLHNGLVILIPQLEPPDQVRLFEAALDFIATLGDTVNRLIEVHAEDDIRLPNLPPPEDD</sequence>
<keyword evidence="3" id="KW-1185">Reference proteome</keyword>
<proteinExistence type="predicted"/>
<evidence type="ECO:0000313" key="3">
    <source>
        <dbReference type="Proteomes" id="UP000078428"/>
    </source>
</evidence>
<evidence type="ECO:0000313" key="2">
    <source>
        <dbReference type="EMBL" id="OAN53125.1"/>
    </source>
</evidence>
<dbReference type="AlphaFoldDB" id="A0A178MU72"/>